<dbReference type="AlphaFoldDB" id="A0A327L0H0"/>
<protein>
    <recommendedName>
        <fullName evidence="2">histidine kinase</fullName>
        <ecNumber evidence="2">2.7.13.3</ecNumber>
    </recommendedName>
</protein>
<evidence type="ECO:0000259" key="8">
    <source>
        <dbReference type="PROSITE" id="PS50109"/>
    </source>
</evidence>
<dbReference type="SUPFAM" id="SSF55874">
    <property type="entry name" value="ATPase domain of HSP90 chaperone/DNA topoisomerase II/histidine kinase"/>
    <property type="match status" value="1"/>
</dbReference>
<keyword evidence="3" id="KW-0597">Phosphoprotein</keyword>
<evidence type="ECO:0000313" key="10">
    <source>
        <dbReference type="Proteomes" id="UP000249130"/>
    </source>
</evidence>
<dbReference type="EC" id="2.7.13.3" evidence="2"/>
<dbReference type="InterPro" id="IPR011495">
    <property type="entry name" value="Sig_transdc_His_kin_sub2_dim/P"/>
</dbReference>
<name>A0A327L0H0_9BRAD</name>
<evidence type="ECO:0000256" key="3">
    <source>
        <dbReference type="ARBA" id="ARBA00022553"/>
    </source>
</evidence>
<dbReference type="InterPro" id="IPR029016">
    <property type="entry name" value="GAF-like_dom_sf"/>
</dbReference>
<keyword evidence="4" id="KW-0808">Transferase</keyword>
<gene>
    <name evidence="9" type="ORF">CH341_14425</name>
</gene>
<evidence type="ECO:0000256" key="4">
    <source>
        <dbReference type="ARBA" id="ARBA00022679"/>
    </source>
</evidence>
<evidence type="ECO:0000313" key="9">
    <source>
        <dbReference type="EMBL" id="RAI43435.1"/>
    </source>
</evidence>
<dbReference type="InterPro" id="IPR003594">
    <property type="entry name" value="HATPase_dom"/>
</dbReference>
<proteinExistence type="predicted"/>
<evidence type="ECO:0000256" key="7">
    <source>
        <dbReference type="ARBA" id="ARBA00022840"/>
    </source>
</evidence>
<dbReference type="GO" id="GO:0005524">
    <property type="term" value="F:ATP binding"/>
    <property type="evidence" value="ECO:0007669"/>
    <property type="project" value="UniProtKB-KW"/>
</dbReference>
<keyword evidence="5" id="KW-0547">Nucleotide-binding</keyword>
<dbReference type="Pfam" id="PF02518">
    <property type="entry name" value="HATPase_c"/>
    <property type="match status" value="1"/>
</dbReference>
<dbReference type="SMART" id="SM00065">
    <property type="entry name" value="GAF"/>
    <property type="match status" value="1"/>
</dbReference>
<dbReference type="Gene3D" id="3.30.450.40">
    <property type="match status" value="1"/>
</dbReference>
<comment type="catalytic activity">
    <reaction evidence="1">
        <text>ATP + protein L-histidine = ADP + protein N-phospho-L-histidine.</text>
        <dbReference type="EC" id="2.7.13.3"/>
    </reaction>
</comment>
<dbReference type="PROSITE" id="PS50109">
    <property type="entry name" value="HIS_KIN"/>
    <property type="match status" value="1"/>
</dbReference>
<keyword evidence="7" id="KW-0067">ATP-binding</keyword>
<dbReference type="PANTHER" id="PTHR41523">
    <property type="entry name" value="TWO-COMPONENT SYSTEM SENSOR PROTEIN"/>
    <property type="match status" value="1"/>
</dbReference>
<dbReference type="GO" id="GO:0004673">
    <property type="term" value="F:protein histidine kinase activity"/>
    <property type="evidence" value="ECO:0007669"/>
    <property type="project" value="UniProtKB-EC"/>
</dbReference>
<comment type="caution">
    <text evidence="9">The sequence shown here is derived from an EMBL/GenBank/DDBJ whole genome shotgun (WGS) entry which is preliminary data.</text>
</comment>
<dbReference type="PRINTS" id="PR00344">
    <property type="entry name" value="BCTRLSENSOR"/>
</dbReference>
<dbReference type="Gene3D" id="3.30.565.10">
    <property type="entry name" value="Histidine kinase-like ATPase, C-terminal domain"/>
    <property type="match status" value="1"/>
</dbReference>
<keyword evidence="6" id="KW-0418">Kinase</keyword>
<dbReference type="OrthoDB" id="9767435at2"/>
<dbReference type="SUPFAM" id="SSF55781">
    <property type="entry name" value="GAF domain-like"/>
    <property type="match status" value="1"/>
</dbReference>
<dbReference type="Pfam" id="PF07568">
    <property type="entry name" value="HisKA_2"/>
    <property type="match status" value="1"/>
</dbReference>
<evidence type="ECO:0000256" key="2">
    <source>
        <dbReference type="ARBA" id="ARBA00012438"/>
    </source>
</evidence>
<dbReference type="Proteomes" id="UP000249130">
    <property type="component" value="Unassembled WGS sequence"/>
</dbReference>
<organism evidence="9 10">
    <name type="scientific">Rhodoplanes roseus</name>
    <dbReference type="NCBI Taxonomy" id="29409"/>
    <lineage>
        <taxon>Bacteria</taxon>
        <taxon>Pseudomonadati</taxon>
        <taxon>Pseudomonadota</taxon>
        <taxon>Alphaproteobacteria</taxon>
        <taxon>Hyphomicrobiales</taxon>
        <taxon>Nitrobacteraceae</taxon>
        <taxon>Rhodoplanes</taxon>
    </lineage>
</organism>
<dbReference type="InterPro" id="IPR005467">
    <property type="entry name" value="His_kinase_dom"/>
</dbReference>
<evidence type="ECO:0000256" key="6">
    <source>
        <dbReference type="ARBA" id="ARBA00022777"/>
    </source>
</evidence>
<dbReference type="InterPro" id="IPR003018">
    <property type="entry name" value="GAF"/>
</dbReference>
<accession>A0A327L0H0</accession>
<dbReference type="RefSeq" id="WP_111419722.1">
    <property type="nucleotide sequence ID" value="NZ_NPEX01000089.1"/>
</dbReference>
<evidence type="ECO:0000256" key="1">
    <source>
        <dbReference type="ARBA" id="ARBA00000085"/>
    </source>
</evidence>
<sequence>MLPNDERSREYLRAITGFTRFASETVTPDRLMQHAVAQVSRVTDVGHVKVLRYRAEHGDLLVEAGVGWKDGVVGHATLGLEISSPPGRAVQTGGTVVIDDLPHDREYRLSGLLRDHGIVSLVNVPIMIDGRTWGVLEADSEMPRRFDEWDVDFLTAMANALGCALARHAAEQNVSAAQSRVVQAQAHAEIVLREFQHRVKNNLQLIVSFMALKRRETTAEETYDVLGTAMTRVQTIAVAHDLLSKGKDATGIRFDQYLRALCANINPDQGSVSIQVTAADALLPLDRAVPAALVVNELVTNALKYAFGEHGGTIRVGFDLASNGSEARIFVEDDGAGLPQPRKAGFGLKMIEAFAQQLAGRVTYGSAERSGNGTRIEVIFPVVPGPIDIRHS</sequence>
<feature type="domain" description="Histidine kinase" evidence="8">
    <location>
        <begin position="294"/>
        <end position="384"/>
    </location>
</feature>
<dbReference type="PANTHER" id="PTHR41523:SF8">
    <property type="entry name" value="ETHYLENE RESPONSE SENSOR PROTEIN"/>
    <property type="match status" value="1"/>
</dbReference>
<dbReference type="SMART" id="SM00387">
    <property type="entry name" value="HATPase_c"/>
    <property type="match status" value="1"/>
</dbReference>
<dbReference type="InterPro" id="IPR004358">
    <property type="entry name" value="Sig_transdc_His_kin-like_C"/>
</dbReference>
<keyword evidence="10" id="KW-1185">Reference proteome</keyword>
<dbReference type="EMBL" id="NPEX01000089">
    <property type="protein sequence ID" value="RAI43435.1"/>
    <property type="molecule type" value="Genomic_DNA"/>
</dbReference>
<dbReference type="Pfam" id="PF01590">
    <property type="entry name" value="GAF"/>
    <property type="match status" value="1"/>
</dbReference>
<evidence type="ECO:0000256" key="5">
    <source>
        <dbReference type="ARBA" id="ARBA00022741"/>
    </source>
</evidence>
<reference evidence="9 10" key="1">
    <citation type="submission" date="2017-07" db="EMBL/GenBank/DDBJ databases">
        <title>Draft Genome Sequences of Select Purple Nonsulfur Bacteria.</title>
        <authorList>
            <person name="Lasarre B."/>
            <person name="Mckinlay J.B."/>
        </authorList>
    </citation>
    <scope>NUCLEOTIDE SEQUENCE [LARGE SCALE GENOMIC DNA]</scope>
    <source>
        <strain evidence="9 10">DSM 5909</strain>
    </source>
</reference>
<dbReference type="InterPro" id="IPR036890">
    <property type="entry name" value="HATPase_C_sf"/>
</dbReference>